<dbReference type="AlphaFoldDB" id="D7C7D2"/>
<reference evidence="1 2" key="1">
    <citation type="journal article" date="2010" name="J. Bacteriol.">
        <title>Genome sequence of the milbemycin-producing bacterium Streptomyces bingchenggensis.</title>
        <authorList>
            <person name="Wang X.J."/>
            <person name="Yan Y.J."/>
            <person name="Zhang B."/>
            <person name="An J."/>
            <person name="Wang J.J."/>
            <person name="Tian J."/>
            <person name="Jiang L."/>
            <person name="Chen Y.H."/>
            <person name="Huang S.X."/>
            <person name="Yin M."/>
            <person name="Zhang J."/>
            <person name="Gao A.L."/>
            <person name="Liu C.X."/>
            <person name="Zhu Z.X."/>
            <person name="Xiang W.S."/>
        </authorList>
    </citation>
    <scope>NUCLEOTIDE SEQUENCE [LARGE SCALE GENOMIC DNA]</scope>
    <source>
        <strain evidence="1 2">BCW-1</strain>
    </source>
</reference>
<dbReference type="EMBL" id="CP002047">
    <property type="protein sequence ID" value="ADI10486.1"/>
    <property type="molecule type" value="Genomic_DNA"/>
</dbReference>
<sequence>MLATGRYADAVQADHGAAVAPGARGVPFTVLGDRFAIPGAAGTRQYTAVIDQAWGRSMADASMAPPLRLVETGPDGGWCDAATGICTTVAADREGPLPESEAAASGM</sequence>
<dbReference type="KEGG" id="sbh:SBI_07366"/>
<dbReference type="HOGENOM" id="CLU_2208484_0_0_11"/>
<proteinExistence type="predicted"/>
<gene>
    <name evidence="1" type="ordered locus">SBI_07366</name>
</gene>
<protein>
    <submittedName>
        <fullName evidence="1">Uncharacterized protein</fullName>
    </submittedName>
</protein>
<dbReference type="PATRIC" id="fig|749414.3.peg.7577"/>
<organism evidence="1 2">
    <name type="scientific">Streptomyces bingchenggensis (strain BCW-1)</name>
    <dbReference type="NCBI Taxonomy" id="749414"/>
    <lineage>
        <taxon>Bacteria</taxon>
        <taxon>Bacillati</taxon>
        <taxon>Actinomycetota</taxon>
        <taxon>Actinomycetes</taxon>
        <taxon>Kitasatosporales</taxon>
        <taxon>Streptomycetaceae</taxon>
        <taxon>Streptomyces</taxon>
    </lineage>
</organism>
<accession>D7C7D2</accession>
<dbReference type="RefSeq" id="WP_014179936.1">
    <property type="nucleotide sequence ID" value="NC_016582.1"/>
</dbReference>
<evidence type="ECO:0000313" key="1">
    <source>
        <dbReference type="EMBL" id="ADI10486.1"/>
    </source>
</evidence>
<dbReference type="InterPro" id="IPR036249">
    <property type="entry name" value="Thioredoxin-like_sf"/>
</dbReference>
<dbReference type="STRING" id="749414.SBI_07366"/>
<keyword evidence="2" id="KW-1185">Reference proteome</keyword>
<name>D7C7D2_STRBB</name>
<dbReference type="eggNOG" id="COG2761">
    <property type="taxonomic scope" value="Bacteria"/>
</dbReference>
<dbReference type="Gene3D" id="3.40.30.10">
    <property type="entry name" value="Glutaredoxin"/>
    <property type="match status" value="1"/>
</dbReference>
<dbReference type="Proteomes" id="UP000000377">
    <property type="component" value="Chromosome"/>
</dbReference>
<dbReference type="SUPFAM" id="SSF52833">
    <property type="entry name" value="Thioredoxin-like"/>
    <property type="match status" value="1"/>
</dbReference>
<evidence type="ECO:0000313" key="2">
    <source>
        <dbReference type="Proteomes" id="UP000000377"/>
    </source>
</evidence>